<keyword evidence="3" id="KW-1185">Reference proteome</keyword>
<sequence>MSIGIVENLNKSVDFAKNRLFGNWVDWLILIILCIIPFIGWLLLLGFIVRVYRGGEAKLGEWIKMLIDGILLVIIAIIYGIIPAIVGMIFGASLYAINPMDPMGSLTALTAGVSIIGVIVTLIVSIIFGIMGTMAIVRFAKEESLGAAFQFGEIFKIIGKIGWVHYILSWIVLAIIFAVIFFIFFLLALVIIGLILMLIFAPFLAIWEARYFAQLYESA</sequence>
<dbReference type="Pfam" id="PF13197">
    <property type="entry name" value="DUF4013"/>
    <property type="match status" value="1"/>
</dbReference>
<keyword evidence="1" id="KW-0812">Transmembrane</keyword>
<proteinExistence type="predicted"/>
<name>A0ABT4ID23_9EURY</name>
<evidence type="ECO:0000256" key="1">
    <source>
        <dbReference type="SAM" id="Phobius"/>
    </source>
</evidence>
<gene>
    <name evidence="2" type="ORF">O0S10_00210</name>
</gene>
<keyword evidence="1" id="KW-1133">Transmembrane helix</keyword>
<feature type="transmembrane region" description="Helical" evidence="1">
    <location>
        <begin position="109"/>
        <end position="140"/>
    </location>
</feature>
<protein>
    <submittedName>
        <fullName evidence="2">DUF4013 domain-containing protein</fullName>
    </submittedName>
</protein>
<dbReference type="Proteomes" id="UP001141422">
    <property type="component" value="Unassembled WGS sequence"/>
</dbReference>
<dbReference type="InterPro" id="IPR025098">
    <property type="entry name" value="DUF4013"/>
</dbReference>
<reference evidence="2" key="1">
    <citation type="submission" date="2022-12" db="EMBL/GenBank/DDBJ databases">
        <title>Isolation and characterisation of novel Methanocorpusculum spp. from native Australian herbivores indicates the genus is ancestrally host-associated.</title>
        <authorList>
            <person name="Volmer J.G."/>
            <person name="Soo R.M."/>
            <person name="Evans P.N."/>
            <person name="Hoedt E.C."/>
            <person name="Astorga Alsina A.L."/>
            <person name="Woodcroft B.J."/>
            <person name="Tyson G.W."/>
            <person name="Hugenholtz P."/>
            <person name="Morrison M."/>
        </authorList>
    </citation>
    <scope>NUCLEOTIDE SEQUENCE</scope>
    <source>
        <strain evidence="2">MG</strain>
    </source>
</reference>
<organism evidence="2 3">
    <name type="scientific">Methanocorpusculum petauri</name>
    <dbReference type="NCBI Taxonomy" id="3002863"/>
    <lineage>
        <taxon>Archaea</taxon>
        <taxon>Methanobacteriati</taxon>
        <taxon>Methanobacteriota</taxon>
        <taxon>Stenosarchaea group</taxon>
        <taxon>Methanomicrobia</taxon>
        <taxon>Methanomicrobiales</taxon>
        <taxon>Methanocorpusculaceae</taxon>
        <taxon>Methanocorpusculum</taxon>
    </lineage>
</organism>
<evidence type="ECO:0000313" key="3">
    <source>
        <dbReference type="Proteomes" id="UP001141422"/>
    </source>
</evidence>
<feature type="transmembrane region" description="Helical" evidence="1">
    <location>
        <begin position="189"/>
        <end position="207"/>
    </location>
</feature>
<dbReference type="EMBL" id="JAPTGB010000001">
    <property type="protein sequence ID" value="MCZ0859646.1"/>
    <property type="molecule type" value="Genomic_DNA"/>
</dbReference>
<keyword evidence="1" id="KW-0472">Membrane</keyword>
<accession>A0ABT4ID23</accession>
<feature type="transmembrane region" description="Helical" evidence="1">
    <location>
        <begin position="27"/>
        <end position="49"/>
    </location>
</feature>
<feature type="transmembrane region" description="Helical" evidence="1">
    <location>
        <begin position="161"/>
        <end position="183"/>
    </location>
</feature>
<dbReference type="RefSeq" id="WP_268923869.1">
    <property type="nucleotide sequence ID" value="NZ_JAPTGB010000001.1"/>
</dbReference>
<feature type="transmembrane region" description="Helical" evidence="1">
    <location>
        <begin position="70"/>
        <end position="97"/>
    </location>
</feature>
<comment type="caution">
    <text evidence="2">The sequence shown here is derived from an EMBL/GenBank/DDBJ whole genome shotgun (WGS) entry which is preliminary data.</text>
</comment>
<evidence type="ECO:0000313" key="2">
    <source>
        <dbReference type="EMBL" id="MCZ0859646.1"/>
    </source>
</evidence>